<dbReference type="Pfam" id="PF02801">
    <property type="entry name" value="Ketoacyl-synt_C"/>
    <property type="match status" value="2"/>
</dbReference>
<dbReference type="Gene3D" id="3.40.47.10">
    <property type="match status" value="2"/>
</dbReference>
<feature type="region of interest" description="C-terminal hotdog fold" evidence="5">
    <location>
        <begin position="1989"/>
        <end position="2121"/>
    </location>
</feature>
<feature type="domain" description="PKS/mFAS DH" evidence="9">
    <location>
        <begin position="1854"/>
        <end position="2121"/>
    </location>
</feature>
<dbReference type="InterPro" id="IPR036736">
    <property type="entry name" value="ACP-like_sf"/>
</dbReference>
<dbReference type="Pfam" id="PF08659">
    <property type="entry name" value="KR"/>
    <property type="match status" value="1"/>
</dbReference>
<dbReference type="InterPro" id="IPR016036">
    <property type="entry name" value="Malonyl_transacylase_ACP-bd"/>
</dbReference>
<dbReference type="PROSITE" id="PS52019">
    <property type="entry name" value="PKS_MFAS_DH"/>
    <property type="match status" value="1"/>
</dbReference>
<dbReference type="SUPFAM" id="SSF55048">
    <property type="entry name" value="Probable ACP-binding domain of malonyl-CoA ACP transacylase"/>
    <property type="match status" value="2"/>
</dbReference>
<dbReference type="InterPro" id="IPR013968">
    <property type="entry name" value="PKS_KR"/>
</dbReference>
<dbReference type="InterPro" id="IPR020806">
    <property type="entry name" value="PKS_PP-bd"/>
</dbReference>
<dbReference type="SMART" id="SM00823">
    <property type="entry name" value="PKS_PP"/>
    <property type="match status" value="2"/>
</dbReference>
<dbReference type="Pfam" id="PF14765">
    <property type="entry name" value="PS-DH"/>
    <property type="match status" value="1"/>
</dbReference>
<dbReference type="Gene3D" id="3.10.129.110">
    <property type="entry name" value="Polyketide synthase dehydratase"/>
    <property type="match status" value="1"/>
</dbReference>
<dbReference type="SMART" id="SM00822">
    <property type="entry name" value="PKS_KR"/>
    <property type="match status" value="1"/>
</dbReference>
<dbReference type="SUPFAM" id="SSF53901">
    <property type="entry name" value="Thiolase-like"/>
    <property type="match status" value="2"/>
</dbReference>
<dbReference type="InterPro" id="IPR032821">
    <property type="entry name" value="PKS_assoc"/>
</dbReference>
<feature type="region of interest" description="N-terminal hotdog fold" evidence="5">
    <location>
        <begin position="1854"/>
        <end position="1976"/>
    </location>
</feature>
<dbReference type="InterPro" id="IPR016039">
    <property type="entry name" value="Thiolase-like"/>
</dbReference>
<dbReference type="InterPro" id="IPR014030">
    <property type="entry name" value="Ketoacyl_synth_N"/>
</dbReference>
<dbReference type="CDD" id="cd08956">
    <property type="entry name" value="KR_3_FAS_SDR_x"/>
    <property type="match status" value="1"/>
</dbReference>
<dbReference type="SMART" id="SM01294">
    <property type="entry name" value="PKS_PP_betabranch"/>
    <property type="match status" value="2"/>
</dbReference>
<dbReference type="InterPro" id="IPR001227">
    <property type="entry name" value="Ac_transferase_dom_sf"/>
</dbReference>
<evidence type="ECO:0000256" key="3">
    <source>
        <dbReference type="ARBA" id="ARBA00022679"/>
    </source>
</evidence>
<dbReference type="InterPro" id="IPR014043">
    <property type="entry name" value="Acyl_transferase_dom"/>
</dbReference>
<keyword evidence="1" id="KW-0596">Phosphopantetheine</keyword>
<dbReference type="InterPro" id="IPR049552">
    <property type="entry name" value="PKS_DH_N"/>
</dbReference>
<dbReference type="InterPro" id="IPR018201">
    <property type="entry name" value="Ketoacyl_synth_AS"/>
</dbReference>
<dbReference type="EMBL" id="JBIRPU010000050">
    <property type="protein sequence ID" value="MFI0797180.1"/>
    <property type="molecule type" value="Genomic_DNA"/>
</dbReference>
<dbReference type="Pfam" id="PF21089">
    <property type="entry name" value="PKS_DH_N"/>
    <property type="match status" value="1"/>
</dbReference>
<evidence type="ECO:0000256" key="6">
    <source>
        <dbReference type="SAM" id="MobiDB-lite"/>
    </source>
</evidence>
<evidence type="ECO:0000259" key="8">
    <source>
        <dbReference type="PROSITE" id="PS52004"/>
    </source>
</evidence>
<keyword evidence="11" id="KW-1185">Reference proteome</keyword>
<feature type="active site" description="Proton donor; for dehydratase activity" evidence="5">
    <location>
        <position position="2045"/>
    </location>
</feature>
<dbReference type="InterPro" id="IPR006162">
    <property type="entry name" value="Ppantetheine_attach_site"/>
</dbReference>
<dbReference type="SUPFAM" id="SSF51735">
    <property type="entry name" value="NAD(P)-binding Rossmann-fold domains"/>
    <property type="match status" value="2"/>
</dbReference>
<proteinExistence type="predicted"/>
<keyword evidence="3" id="KW-0808">Transferase</keyword>
<dbReference type="InterPro" id="IPR050091">
    <property type="entry name" value="PKS_NRPS_Biosynth_Enz"/>
</dbReference>
<dbReference type="CDD" id="cd00833">
    <property type="entry name" value="PKS"/>
    <property type="match status" value="2"/>
</dbReference>
<evidence type="ECO:0000313" key="10">
    <source>
        <dbReference type="EMBL" id="MFI0797180.1"/>
    </source>
</evidence>
<dbReference type="PROSITE" id="PS00606">
    <property type="entry name" value="KS3_1"/>
    <property type="match status" value="1"/>
</dbReference>
<name>A0ABW7STY3_9ACTN</name>
<dbReference type="InterPro" id="IPR057326">
    <property type="entry name" value="KR_dom"/>
</dbReference>
<keyword evidence="4" id="KW-0012">Acyltransferase</keyword>
<dbReference type="PANTHER" id="PTHR43775:SF51">
    <property type="entry name" value="INACTIVE PHENOLPHTHIOCEROL SYNTHESIS POLYKETIDE SYNTHASE TYPE I PKS1-RELATED"/>
    <property type="match status" value="1"/>
</dbReference>
<feature type="active site" description="Proton acceptor; for dehydratase activity" evidence="5">
    <location>
        <position position="1887"/>
    </location>
</feature>
<evidence type="ECO:0000256" key="5">
    <source>
        <dbReference type="PROSITE-ProRule" id="PRU01363"/>
    </source>
</evidence>
<dbReference type="SMART" id="SM00825">
    <property type="entry name" value="PKS_KS"/>
    <property type="match status" value="2"/>
</dbReference>
<accession>A0ABW7STY3</accession>
<dbReference type="Pfam" id="PF00550">
    <property type="entry name" value="PP-binding"/>
    <property type="match status" value="2"/>
</dbReference>
<comment type="caution">
    <text evidence="10">The sequence shown here is derived from an EMBL/GenBank/DDBJ whole genome shotgun (WGS) entry which is preliminary data.</text>
</comment>
<dbReference type="Gene3D" id="3.30.70.3290">
    <property type="match status" value="2"/>
</dbReference>
<protein>
    <submittedName>
        <fullName evidence="10">Type I polyketide synthase</fullName>
    </submittedName>
</protein>
<dbReference type="Pfam" id="PF00109">
    <property type="entry name" value="ketoacyl-synt"/>
    <property type="match status" value="2"/>
</dbReference>
<dbReference type="Pfam" id="PF00698">
    <property type="entry name" value="Acyl_transf_1"/>
    <property type="match status" value="2"/>
</dbReference>
<dbReference type="SMART" id="SM00826">
    <property type="entry name" value="PKS_DH"/>
    <property type="match status" value="1"/>
</dbReference>
<feature type="domain" description="Ketosynthase family 3 (KS3)" evidence="8">
    <location>
        <begin position="971"/>
        <end position="1395"/>
    </location>
</feature>
<dbReference type="RefSeq" id="WP_396685948.1">
    <property type="nucleotide sequence ID" value="NZ_JBIRPU010000050.1"/>
</dbReference>
<dbReference type="Proteomes" id="UP001611075">
    <property type="component" value="Unassembled WGS sequence"/>
</dbReference>
<evidence type="ECO:0000256" key="1">
    <source>
        <dbReference type="ARBA" id="ARBA00022450"/>
    </source>
</evidence>
<feature type="domain" description="Carrier" evidence="7">
    <location>
        <begin position="2566"/>
        <end position="2641"/>
    </location>
</feature>
<evidence type="ECO:0000313" key="11">
    <source>
        <dbReference type="Proteomes" id="UP001611075"/>
    </source>
</evidence>
<dbReference type="InterPro" id="IPR020841">
    <property type="entry name" value="PKS_Beta-ketoAc_synthase_dom"/>
</dbReference>
<dbReference type="InterPro" id="IPR049900">
    <property type="entry name" value="PKS_mFAS_DH"/>
</dbReference>
<dbReference type="SMART" id="SM00827">
    <property type="entry name" value="PKS_AT"/>
    <property type="match status" value="2"/>
</dbReference>
<dbReference type="SUPFAM" id="SSF47336">
    <property type="entry name" value="ACP-like"/>
    <property type="match status" value="2"/>
</dbReference>
<sequence>MKSVDPVAVVGYSCRFPGARDPAAFWELLRTGQDATTDAPADRWDPAATKGTAARRGGFIDDPAMFDADFFGISPREAAAMDPQQRLTLELGWEALEHAGMLPAALAGSRTGVFVGAALDDYALLRGRLGVAGITAHTATGTLRSMIANRLSYLLGLRGPSLVVDTGQSSSLVAVHQACESLRTGESTIALAGGVNLNLATDTALAMDAAGVLSPDGRCYSFDARANGYVRGEGGALVVLKTLDRARADGDRVRCVILGGSVNNGAAETGLTVPGVDVQREVIELAHRRAGITAQDVQYVELHGTGTAVGDPVEAAALGAAVGAHLPAGRPLRVGSVKTNIGHLESAAGVAGLLKVILALEHDALPASLNFVHPHPGIAMDRLNLSVQRELGPWPAPGDVRRAGVSAFGLGGTNAHLIVEQSPQRPGSVPADLARPVLLALSARDRGALRGQAERLHAYLRDRPGVSPADVGYSLLTSRTAFEHRAVVSGADRDTLLRGLGALAGDDTDTSLAREGAGTVFVFPGQGSQWFGMARQLWDESPAFAARMAECEVALAPFVSWSLAEMVRGGAGWDRVDVVRPALFAVMVSLAEVWRSSGVVPAAVVGHSQGEIAAAVVAGALSLADGARVVALQSLALAALSGGGGMVSLAVGRDRADELVRGSGLSVAMVDGPSAVVIAGDVAALERLLAACERAGVPAKRIPVGHAAHSTQVAALRERLVRETAAVRPAATRVELFSSVVGGVVGGEALTADYWYSNLREPVEFAEATRALLAAGFSRFVEVSPHPVLLAGIAETAEQAGRAITAIGTLRRGDGGWTRFLSALGEAWSDGAPADPEVLFPGARRTDLPTYAFQRTRHWLTDAPAAPSEPEPRPDRDLSQLVHVQVAKVLGRDSTDGLPAGRTFKELGLDSQTGVELSDLLRRGTGLELPNTLVYDHPTPDRLVAHLRQRLHGGAEPQRPEAYRVRPVTDDDPVVIVGMACRLPAGIASPQQLWQAVVDGVDATGDFPTDRGWDLTTLEAGDQLGATYVRRGGFLDGAADFDAGFFGISPREALAMDPQQRLLLETSWEALERGGIRPESLRGDRVGVYVGATAMEYGPRLHEPVEGTDGLRLTGTSASVNSGRIAYTLGLRGPAVTVDTACSSSLVALHLAAQAVRTGECSLALAGGVTVMATPGIFVEFSRQGALAPDGRCKAFSVDADGTGWAEGAGLLVLERQSDAQAFGHTVLAVVRGSAVNSDGASNGLTAPNGSAQQEVIRQALADADLSPADVDLMEAHGTGTRLGDPIEAQALLATYGKDRDPDLPLWLGSIKSNVGHTQAAAGLIGVIKTVLAMRHGVMPRTLHVTEPSPEVDWASGAVELLVEPRPWPRTGRPRRSAVSSFGISGTNAHVILEHVEPVGDAPPPPAGAELIPWVLSGRDENAVADQGRRLAEAAADLRPADIGWTLASTRTRFAHSAVIFGQTRDDLLEGLNAVVEGCASATVIRGWQAAAPPTFVFSGEGSQWPMMAARLLDTSPAFAARMAECEAALAPHTGWSVIAAIRGGDGAPPLDRVDAGQPALFAVSVSLAAMWESFGVRPAAVIGHSRGEIAAACVAGMLSLPDAARLVAARGRLLHDSGTAGKGAMAWVALTPDRVRDRLTTRLEIAAVNGPASVVVAGDPDELAAFTAACASDGIRHRGGSTSFAFHTAQMEMTADALADAVAPIVCRPATVPFYSTVTGGLLADGAADAAYWGRNLRDTVRFDTAVRAMIGAGLDLFIEVSPHPVLIPAIQQTAEALDVPVAALGTLRRGEDDRARLLTSLATACVYGAPVDWSSLFTGAGARLVELPTYPFRRSRHWLAPTRTADPVGTGHPLVSTVVEVAEPGGATILTGHLSRHAQPWLADHTVGGAVLVPGTVFVELALLAGDRVGHGLVEELTLLAPLIVPGEGSAELQIIVGEAVYHRRLIGIFARSAADAGWTRHASGTLAVDDGAVPGTDLTTWPPPGAESVPLDGFYDRLGERGYHYGPAFQGLRAAWRRGEERYAEVVLPCDGRWGVDPAVLDAALHAMFLPGLIEEKVVLPFAWSGVRRYATSGAAVRVRLARLSAETVTLFVTDARGAPVLSIDELTVRAVTPEQLRGMSRPAEGLYALRWVAATGAARASVPWVTWAGADTRAAEGSVVLVDCRTLADGPDGAGVRHLLAVVQQWLRHDGSTGVHRLVVVTREAANGALWGLVRSVQLEHPDRFVLVDVDGEAAADLAELLTASGVAGLLDTENQILVRSRSTSAARLARVVTGGGEAIGLGDGAVLVTGGTGTLGGLLARHLVRRHGVRHLVLLSRRGPAAPGAAALVRGLTAEGARVDVVACDVSDRAALVDVLTAVPSLSAVIHAAGVLRDATVERMTGRHVDDVFRAKAQPAWHLHELTADRRLAAFVLFSSATAVLGGAGQANYAAANAYLDTLAAHRRERGLPTISLQWGLWAAASDMTGQLSPADRRRLARAGLLALADDDALRLFDEALASGEPVVAPIRLEPATQRGGAGTPLFRPARPVVQGADARPPSAHTGSDLRRRLAELSDQEDRERLATDVVRAEVAAVLGHGRPEAVDVQLAFNELGLDSLTAVELRNRLHQATGVRLTATLVFEYPRPIAVARHLLELIAGSTAAGATPAVPAGAAPVTDGVYDDGVIDGLGVAELVRLATEVVDS</sequence>
<feature type="domain" description="Ketosynthase family 3 (KS3)" evidence="8">
    <location>
        <begin position="4"/>
        <end position="421"/>
    </location>
</feature>
<dbReference type="InterPro" id="IPR009081">
    <property type="entry name" value="PP-bd_ACP"/>
</dbReference>
<organism evidence="10 11">
    <name type="scientific">Micromonospora rubida</name>
    <dbReference type="NCBI Taxonomy" id="2697657"/>
    <lineage>
        <taxon>Bacteria</taxon>
        <taxon>Bacillati</taxon>
        <taxon>Actinomycetota</taxon>
        <taxon>Actinomycetes</taxon>
        <taxon>Micromonosporales</taxon>
        <taxon>Micromonosporaceae</taxon>
        <taxon>Micromonospora</taxon>
    </lineage>
</organism>
<gene>
    <name evidence="10" type="ORF">ACH4OY_31565</name>
</gene>
<dbReference type="SUPFAM" id="SSF52151">
    <property type="entry name" value="FabD/lysophospholipase-like"/>
    <property type="match status" value="2"/>
</dbReference>
<dbReference type="Gene3D" id="1.10.1200.10">
    <property type="entry name" value="ACP-like"/>
    <property type="match status" value="2"/>
</dbReference>
<dbReference type="InterPro" id="IPR049551">
    <property type="entry name" value="PKS_DH_C"/>
</dbReference>
<evidence type="ECO:0000256" key="4">
    <source>
        <dbReference type="ARBA" id="ARBA00023315"/>
    </source>
</evidence>
<evidence type="ECO:0000259" key="9">
    <source>
        <dbReference type="PROSITE" id="PS52019"/>
    </source>
</evidence>
<evidence type="ECO:0000256" key="2">
    <source>
        <dbReference type="ARBA" id="ARBA00022553"/>
    </source>
</evidence>
<dbReference type="Gene3D" id="3.40.366.10">
    <property type="entry name" value="Malonyl-Coenzyme A Acyl Carrier Protein, domain 2"/>
    <property type="match status" value="2"/>
</dbReference>
<feature type="region of interest" description="Disordered" evidence="6">
    <location>
        <begin position="2515"/>
        <end position="2551"/>
    </location>
</feature>
<dbReference type="PANTHER" id="PTHR43775">
    <property type="entry name" value="FATTY ACID SYNTHASE"/>
    <property type="match status" value="1"/>
</dbReference>
<dbReference type="InterPro" id="IPR014031">
    <property type="entry name" value="Ketoacyl_synth_C"/>
</dbReference>
<dbReference type="Gene3D" id="3.40.50.720">
    <property type="entry name" value="NAD(P)-binding Rossmann-like Domain"/>
    <property type="match status" value="1"/>
</dbReference>
<dbReference type="InterPro" id="IPR016035">
    <property type="entry name" value="Acyl_Trfase/lysoPLipase"/>
</dbReference>
<dbReference type="Pfam" id="PF16197">
    <property type="entry name" value="KAsynt_C_assoc"/>
    <property type="match status" value="2"/>
</dbReference>
<evidence type="ECO:0000259" key="7">
    <source>
        <dbReference type="PROSITE" id="PS50075"/>
    </source>
</evidence>
<dbReference type="InterPro" id="IPR020807">
    <property type="entry name" value="PKS_DH"/>
</dbReference>
<feature type="domain" description="Carrier" evidence="7">
    <location>
        <begin position="876"/>
        <end position="951"/>
    </location>
</feature>
<dbReference type="PROSITE" id="PS52004">
    <property type="entry name" value="KS3_2"/>
    <property type="match status" value="2"/>
</dbReference>
<keyword evidence="2" id="KW-0597">Phosphoprotein</keyword>
<dbReference type="InterPro" id="IPR042104">
    <property type="entry name" value="PKS_dehydratase_sf"/>
</dbReference>
<dbReference type="InterPro" id="IPR036291">
    <property type="entry name" value="NAD(P)-bd_dom_sf"/>
</dbReference>
<dbReference type="PROSITE" id="PS50075">
    <property type="entry name" value="CARRIER"/>
    <property type="match status" value="2"/>
</dbReference>
<dbReference type="PROSITE" id="PS00012">
    <property type="entry name" value="PHOSPHOPANTETHEINE"/>
    <property type="match status" value="1"/>
</dbReference>
<reference evidence="10 11" key="1">
    <citation type="submission" date="2024-10" db="EMBL/GenBank/DDBJ databases">
        <title>The Natural Products Discovery Center: Release of the First 8490 Sequenced Strains for Exploring Actinobacteria Biosynthetic Diversity.</title>
        <authorList>
            <person name="Kalkreuter E."/>
            <person name="Kautsar S.A."/>
            <person name="Yang D."/>
            <person name="Bader C.D."/>
            <person name="Teijaro C.N."/>
            <person name="Fluegel L."/>
            <person name="Davis C.M."/>
            <person name="Simpson J.R."/>
            <person name="Lauterbach L."/>
            <person name="Steele A.D."/>
            <person name="Gui C."/>
            <person name="Meng S."/>
            <person name="Li G."/>
            <person name="Viehrig K."/>
            <person name="Ye F."/>
            <person name="Su P."/>
            <person name="Kiefer A.F."/>
            <person name="Nichols A."/>
            <person name="Cepeda A.J."/>
            <person name="Yan W."/>
            <person name="Fan B."/>
            <person name="Jiang Y."/>
            <person name="Adhikari A."/>
            <person name="Zheng C.-J."/>
            <person name="Schuster L."/>
            <person name="Cowan T.M."/>
            <person name="Smanski M.J."/>
            <person name="Chevrette M.G."/>
            <person name="De Carvalho L.P.S."/>
            <person name="Shen B."/>
        </authorList>
    </citation>
    <scope>NUCLEOTIDE SEQUENCE [LARGE SCALE GENOMIC DNA]</scope>
    <source>
        <strain evidence="10 11">NPDC021253</strain>
    </source>
</reference>